<comment type="caution">
    <text evidence="2">The sequence shown here is derived from an EMBL/GenBank/DDBJ whole genome shotgun (WGS) entry which is preliminary data.</text>
</comment>
<evidence type="ECO:0000313" key="3">
    <source>
        <dbReference type="Proteomes" id="UP000701801"/>
    </source>
</evidence>
<evidence type="ECO:0000313" key="2">
    <source>
        <dbReference type="EMBL" id="CAG8982586.1"/>
    </source>
</evidence>
<gene>
    <name evidence="2" type="ORF">HYALB_00007303</name>
</gene>
<dbReference type="AlphaFoldDB" id="A0A9N9M1P5"/>
<keyword evidence="3" id="KW-1185">Reference proteome</keyword>
<name>A0A9N9M1P5_9HELO</name>
<evidence type="ECO:0000256" key="1">
    <source>
        <dbReference type="SAM" id="MobiDB-lite"/>
    </source>
</evidence>
<accession>A0A9N9M1P5</accession>
<feature type="region of interest" description="Disordered" evidence="1">
    <location>
        <begin position="50"/>
        <end position="96"/>
    </location>
</feature>
<protein>
    <submittedName>
        <fullName evidence="2">Uncharacterized protein</fullName>
    </submittedName>
</protein>
<dbReference type="Proteomes" id="UP000701801">
    <property type="component" value="Unassembled WGS sequence"/>
</dbReference>
<dbReference type="EMBL" id="CAJVRM010000651">
    <property type="protein sequence ID" value="CAG8982586.1"/>
    <property type="molecule type" value="Genomic_DNA"/>
</dbReference>
<feature type="compositionally biased region" description="Acidic residues" evidence="1">
    <location>
        <begin position="78"/>
        <end position="96"/>
    </location>
</feature>
<sequence length="96" mass="11240">MAQFRQYRRQKEQERRYVIGRELTGFRGLGYATGNDTLSVKFSVRRKNRGLFDYDPPDSREPDADDEIERPWDYESTSGEDDDVSYDSSDDEEDAA</sequence>
<reference evidence="2" key="1">
    <citation type="submission" date="2021-07" db="EMBL/GenBank/DDBJ databases">
        <authorList>
            <person name="Durling M."/>
        </authorList>
    </citation>
    <scope>NUCLEOTIDE SEQUENCE</scope>
</reference>
<proteinExistence type="predicted"/>
<organism evidence="2 3">
    <name type="scientific">Hymenoscyphus albidus</name>
    <dbReference type="NCBI Taxonomy" id="595503"/>
    <lineage>
        <taxon>Eukaryota</taxon>
        <taxon>Fungi</taxon>
        <taxon>Dikarya</taxon>
        <taxon>Ascomycota</taxon>
        <taxon>Pezizomycotina</taxon>
        <taxon>Leotiomycetes</taxon>
        <taxon>Helotiales</taxon>
        <taxon>Helotiaceae</taxon>
        <taxon>Hymenoscyphus</taxon>
    </lineage>
</organism>